<name>A0A165IYM3_XYLHT</name>
<dbReference type="GeneID" id="28899934"/>
<dbReference type="OMA" id="KDRTEID"/>
<dbReference type="RefSeq" id="XP_018191113.1">
    <property type="nucleotide sequence ID" value="XM_018334797.1"/>
</dbReference>
<dbReference type="STRING" id="1328760.A0A165IYM3"/>
<protein>
    <submittedName>
        <fullName evidence="1">Uncharacterized protein</fullName>
    </submittedName>
</protein>
<keyword evidence="2" id="KW-1185">Reference proteome</keyword>
<evidence type="ECO:0000313" key="2">
    <source>
        <dbReference type="Proteomes" id="UP000076632"/>
    </source>
</evidence>
<evidence type="ECO:0000313" key="1">
    <source>
        <dbReference type="EMBL" id="KZF25558.1"/>
    </source>
</evidence>
<dbReference type="Proteomes" id="UP000076632">
    <property type="component" value="Unassembled WGS sequence"/>
</dbReference>
<gene>
    <name evidence="1" type="ORF">L228DRAFT_266024</name>
</gene>
<dbReference type="InParanoid" id="A0A165IYM3"/>
<accession>A0A165IYM3</accession>
<dbReference type="EMBL" id="KV407455">
    <property type="protein sequence ID" value="KZF25558.1"/>
    <property type="molecule type" value="Genomic_DNA"/>
</dbReference>
<proteinExistence type="predicted"/>
<dbReference type="AlphaFoldDB" id="A0A165IYM3"/>
<sequence>MEAAVDKPKFTAAEMGQALTLLDAELSKSKNIQRVSPVKIISYGGFVGVTHLQSYPLTESIEYILDPAILDKEKIRVKLQRGVKAVAEKHTLPIDWMNSRVELLAVGDSIFPLFGESEQQNVALFRGKNIIVYAAEWKWSLAHKLKRYGSELKSVDLLDAVAITKVLVPEMKAEPLSRAWLRDLNKIVHTPIEEHVIDRVAYEFEQIHRYTGIS</sequence>
<organism evidence="1 2">
    <name type="scientific">Xylona heveae (strain CBS 132557 / TC161)</name>
    <dbReference type="NCBI Taxonomy" id="1328760"/>
    <lineage>
        <taxon>Eukaryota</taxon>
        <taxon>Fungi</taxon>
        <taxon>Dikarya</taxon>
        <taxon>Ascomycota</taxon>
        <taxon>Pezizomycotina</taxon>
        <taxon>Xylonomycetes</taxon>
        <taxon>Xylonales</taxon>
        <taxon>Xylonaceae</taxon>
        <taxon>Xylona</taxon>
    </lineage>
</organism>
<reference evidence="1 2" key="1">
    <citation type="journal article" date="2016" name="Fungal Biol.">
        <title>The genome of Xylona heveae provides a window into fungal endophytism.</title>
        <authorList>
            <person name="Gazis R."/>
            <person name="Kuo A."/>
            <person name="Riley R."/>
            <person name="LaButti K."/>
            <person name="Lipzen A."/>
            <person name="Lin J."/>
            <person name="Amirebrahimi M."/>
            <person name="Hesse C.N."/>
            <person name="Spatafora J.W."/>
            <person name="Henrissat B."/>
            <person name="Hainaut M."/>
            <person name="Grigoriev I.V."/>
            <person name="Hibbett D.S."/>
        </authorList>
    </citation>
    <scope>NUCLEOTIDE SEQUENCE [LARGE SCALE GENOMIC DNA]</scope>
    <source>
        <strain evidence="1 2">TC161</strain>
    </source>
</reference>
<dbReference type="OrthoDB" id="3348320at2759"/>